<gene>
    <name evidence="2" type="ORF">IPOD504_LOCUS16897</name>
</gene>
<dbReference type="EMBL" id="OW152820">
    <property type="protein sequence ID" value="CAH2075557.1"/>
    <property type="molecule type" value="Genomic_DNA"/>
</dbReference>
<keyword evidence="3" id="KW-1185">Reference proteome</keyword>
<feature type="compositionally biased region" description="Basic and acidic residues" evidence="1">
    <location>
        <begin position="31"/>
        <end position="41"/>
    </location>
</feature>
<feature type="non-terminal residue" evidence="2">
    <location>
        <position position="136"/>
    </location>
</feature>
<evidence type="ECO:0000256" key="1">
    <source>
        <dbReference type="SAM" id="MobiDB-lite"/>
    </source>
</evidence>
<accession>A0ABN8J4C2</accession>
<dbReference type="Proteomes" id="UP000837857">
    <property type="component" value="Chromosome 8"/>
</dbReference>
<proteinExistence type="predicted"/>
<organism evidence="2 3">
    <name type="scientific">Iphiclides podalirius</name>
    <name type="common">scarce swallowtail</name>
    <dbReference type="NCBI Taxonomy" id="110791"/>
    <lineage>
        <taxon>Eukaryota</taxon>
        <taxon>Metazoa</taxon>
        <taxon>Ecdysozoa</taxon>
        <taxon>Arthropoda</taxon>
        <taxon>Hexapoda</taxon>
        <taxon>Insecta</taxon>
        <taxon>Pterygota</taxon>
        <taxon>Neoptera</taxon>
        <taxon>Endopterygota</taxon>
        <taxon>Lepidoptera</taxon>
        <taxon>Glossata</taxon>
        <taxon>Ditrysia</taxon>
        <taxon>Papilionoidea</taxon>
        <taxon>Papilionidae</taxon>
        <taxon>Papilioninae</taxon>
        <taxon>Iphiclides</taxon>
    </lineage>
</organism>
<evidence type="ECO:0000313" key="3">
    <source>
        <dbReference type="Proteomes" id="UP000837857"/>
    </source>
</evidence>
<protein>
    <submittedName>
        <fullName evidence="2">Uncharacterized protein</fullName>
    </submittedName>
</protein>
<feature type="region of interest" description="Disordered" evidence="1">
    <location>
        <begin position="1"/>
        <end position="136"/>
    </location>
</feature>
<sequence length="136" mass="14872">MEEKWKPGDSSRRATAALWYSNSQVRRRTQTRADAHRRACADAEASLAHLPPGGVSASPLHATAGDRRAVPPRRARRNDREKSSTHETLVGLSSRPERRRSGAASAAPLVTFPKTGNSVPPERVWPRPVAGPPRVK</sequence>
<reference evidence="2" key="1">
    <citation type="submission" date="2022-03" db="EMBL/GenBank/DDBJ databases">
        <authorList>
            <person name="Martin H S."/>
        </authorList>
    </citation>
    <scope>NUCLEOTIDE SEQUENCE</scope>
</reference>
<name>A0ABN8J4C2_9NEOP</name>
<feature type="compositionally biased region" description="Basic and acidic residues" evidence="1">
    <location>
        <begin position="1"/>
        <end position="12"/>
    </location>
</feature>
<evidence type="ECO:0000313" key="2">
    <source>
        <dbReference type="EMBL" id="CAH2075557.1"/>
    </source>
</evidence>